<organism evidence="1 3">
    <name type="scientific">Halogeometricum borinquense (strain ATCC 700274 / DSM 11551 / JCM 10706 / KCTC 4070 / PR3)</name>
    <dbReference type="NCBI Taxonomy" id="469382"/>
    <lineage>
        <taxon>Archaea</taxon>
        <taxon>Methanobacteriati</taxon>
        <taxon>Methanobacteriota</taxon>
        <taxon>Stenosarchaea group</taxon>
        <taxon>Halobacteria</taxon>
        <taxon>Halobacteriales</taxon>
        <taxon>Haloferacaceae</taxon>
        <taxon>Halogeometricum</taxon>
    </lineage>
</organism>
<sequence>MYLKQFNRRSEYTCFDPSDDSVSEFQEIEDEATSGFCKNIDNRWIAVYPDADGESLIVHID</sequence>
<accession>E4NLC5</accession>
<dbReference type="eggNOG" id="arCOG13962">
    <property type="taxonomic scope" value="Archaea"/>
</dbReference>
<evidence type="ECO:0000313" key="2">
    <source>
        <dbReference type="EMBL" id="ELY27482.1"/>
    </source>
</evidence>
<evidence type="ECO:0000313" key="1">
    <source>
        <dbReference type="EMBL" id="ADQ66021.1"/>
    </source>
</evidence>
<keyword evidence="3" id="KW-1185">Reference proteome</keyword>
<dbReference type="AlphaFoldDB" id="E4NLC5"/>
<protein>
    <submittedName>
        <fullName evidence="1">Uncharacterized protein</fullName>
    </submittedName>
</protein>
<gene>
    <name evidence="1" type="ordered locus">Hbor_04170</name>
    <name evidence="2" type="ORF">C499_10474</name>
</gene>
<reference evidence="2 4" key="2">
    <citation type="journal article" date="2014" name="PLoS Genet.">
        <title>Phylogenetically driven sequencing of extremely halophilic archaea reveals strategies for static and dynamic osmo-response.</title>
        <authorList>
            <person name="Becker E.A."/>
            <person name="Seitzer P.M."/>
            <person name="Tritt A."/>
            <person name="Larsen D."/>
            <person name="Krusor M."/>
            <person name="Yao A.I."/>
            <person name="Wu D."/>
            <person name="Madern D."/>
            <person name="Eisen J.A."/>
            <person name="Darling A.E."/>
            <person name="Facciotti M.T."/>
        </authorList>
    </citation>
    <scope>NUCLEOTIDE SEQUENCE [LARGE SCALE GENOMIC DNA]</scope>
    <source>
        <strain evidence="2 4">DSM 11551</strain>
    </source>
</reference>
<evidence type="ECO:0000313" key="4">
    <source>
        <dbReference type="Proteomes" id="UP000011585"/>
    </source>
</evidence>
<dbReference type="EMBL" id="CP001690">
    <property type="protein sequence ID" value="ADQ66021.1"/>
    <property type="molecule type" value="Genomic_DNA"/>
</dbReference>
<dbReference type="HOGENOM" id="CLU_2911365_0_0_2"/>
<proteinExistence type="predicted"/>
<dbReference type="EMBL" id="AOHT01000033">
    <property type="protein sequence ID" value="ELY27482.1"/>
    <property type="molecule type" value="Genomic_DNA"/>
</dbReference>
<dbReference type="STRING" id="469382.Hbor_04170"/>
<dbReference type="Proteomes" id="UP000011585">
    <property type="component" value="Unassembled WGS sequence"/>
</dbReference>
<reference evidence="1 3" key="1">
    <citation type="journal article" date="2009" name="Stand. Genomic Sci.">
        <title>Complete genome sequence of Halogeometricum borinquense type strain (PR3).</title>
        <authorList>
            <person name="Malfatti S."/>
            <person name="Tindall B.J."/>
            <person name="Schneider S."/>
            <person name="Fahnrich R."/>
            <person name="Lapidus A."/>
            <person name="Labuttii K."/>
            <person name="Copeland A."/>
            <person name="Glavina Del Rio T."/>
            <person name="Nolan M."/>
            <person name="Chen F."/>
            <person name="Lucas S."/>
            <person name="Tice H."/>
            <person name="Cheng J.F."/>
            <person name="Bruce D."/>
            <person name="Goodwin L."/>
            <person name="Pitluck S."/>
            <person name="Anderson I."/>
            <person name="Pati A."/>
            <person name="Ivanova N."/>
            <person name="Mavromatis K."/>
            <person name="Chen A."/>
            <person name="Palaniappan K."/>
            <person name="D'haeseleer P."/>
            <person name="Goker M."/>
            <person name="Bristow J."/>
            <person name="Eisen J.A."/>
            <person name="Markowitz V."/>
            <person name="Hugenholtz P."/>
            <person name="Kyrpides N.C."/>
            <person name="Klenk H.P."/>
            <person name="Chain P."/>
        </authorList>
    </citation>
    <scope>NUCLEOTIDE SEQUENCE [LARGE SCALE GENOMIC DNA]</scope>
    <source>
        <strain evidence="3">ATCC 700274 / DSM 11551 / JCM 10706 / KCTC 4070 / PR3</strain>
        <strain evidence="1">PR 3</strain>
    </source>
</reference>
<evidence type="ECO:0000313" key="3">
    <source>
        <dbReference type="Proteomes" id="UP000006663"/>
    </source>
</evidence>
<dbReference type="Proteomes" id="UP000006663">
    <property type="component" value="Chromosome"/>
</dbReference>
<dbReference type="KEGG" id="hbo:Hbor_04170"/>
<name>E4NLC5_HALBP</name>